<protein>
    <submittedName>
        <fullName evidence="2">Uncharacterized protein</fullName>
    </submittedName>
</protein>
<feature type="region of interest" description="Disordered" evidence="1">
    <location>
        <begin position="214"/>
        <end position="240"/>
    </location>
</feature>
<comment type="caution">
    <text evidence="2">The sequence shown here is derived from an EMBL/GenBank/DDBJ whole genome shotgun (WGS) entry which is preliminary data.</text>
</comment>
<gene>
    <name evidence="2" type="ORF">BP5553_07277</name>
</gene>
<organism evidence="2 3">
    <name type="scientific">Venustampulla echinocandica</name>
    <dbReference type="NCBI Taxonomy" id="2656787"/>
    <lineage>
        <taxon>Eukaryota</taxon>
        <taxon>Fungi</taxon>
        <taxon>Dikarya</taxon>
        <taxon>Ascomycota</taxon>
        <taxon>Pezizomycotina</taxon>
        <taxon>Leotiomycetes</taxon>
        <taxon>Helotiales</taxon>
        <taxon>Pleuroascaceae</taxon>
        <taxon>Venustampulla</taxon>
    </lineage>
</organism>
<dbReference type="EMBL" id="NPIC01000006">
    <property type="protein sequence ID" value="RDL35346.1"/>
    <property type="molecule type" value="Genomic_DNA"/>
</dbReference>
<feature type="region of interest" description="Disordered" evidence="1">
    <location>
        <begin position="29"/>
        <end position="52"/>
    </location>
</feature>
<dbReference type="Proteomes" id="UP000254866">
    <property type="component" value="Unassembled WGS sequence"/>
</dbReference>
<dbReference type="AlphaFoldDB" id="A0A370TJ18"/>
<feature type="compositionally biased region" description="Basic and acidic residues" evidence="1">
    <location>
        <begin position="221"/>
        <end position="236"/>
    </location>
</feature>
<proteinExistence type="predicted"/>
<evidence type="ECO:0000313" key="3">
    <source>
        <dbReference type="Proteomes" id="UP000254866"/>
    </source>
</evidence>
<dbReference type="GeneID" id="43600126"/>
<name>A0A370TJ18_9HELO</name>
<dbReference type="RefSeq" id="XP_031868169.1">
    <property type="nucleotide sequence ID" value="XM_032015900.1"/>
</dbReference>
<feature type="compositionally biased region" description="Polar residues" evidence="1">
    <location>
        <begin position="29"/>
        <end position="42"/>
    </location>
</feature>
<sequence>MPPAQAAIGSVTVGFSLASFQTSLISAQDNRLPPTTSHSSPQPAARGGKTAANVKIAKNTKTKKSALSHSSRYMKPGWVRSQGLEQSCSVEHGEFPGASARKDGAQSNPLHKSQRVEHPRQRPGPAAVGEGTRIGVVLHENGVLPWHNPADGAGRRRVCRAGGEARKRCPPPDKRAQTVAVENPVVPRYLPKRLAGRFDLVLFAKLKQLGPVALPKVPQHSGERNGHGTPDGERRDRKGRVARRRGHYLEAIPEATHCLAPVVGNWVAARLRRPILADNIWTDHDTDSMVCELMPIAPARRLGLAFFKAAVFVEREVEAGRAEVSLASFDQELGREANCDANKGEKGQKTKPCGDFDEISASGAPAKLSMKLGESAFKRIIIIPSEGD</sequence>
<reference evidence="2 3" key="1">
    <citation type="journal article" date="2018" name="IMA Fungus">
        <title>IMA Genome-F 9: Draft genome sequence of Annulohypoxylon stygium, Aspergillus mulundensis, Berkeleyomyces basicola (syn. Thielaviopsis basicola), Ceratocystis smalleyi, two Cercospora beticola strains, Coleophoma cylindrospora, Fusarium fracticaudum, Phialophora cf. hyalina, and Morchella septimelata.</title>
        <authorList>
            <person name="Wingfield B.D."/>
            <person name="Bills G.F."/>
            <person name="Dong Y."/>
            <person name="Huang W."/>
            <person name="Nel W.J."/>
            <person name="Swalarsk-Parry B.S."/>
            <person name="Vaghefi N."/>
            <person name="Wilken P.M."/>
            <person name="An Z."/>
            <person name="de Beer Z.W."/>
            <person name="De Vos L."/>
            <person name="Chen L."/>
            <person name="Duong T.A."/>
            <person name="Gao Y."/>
            <person name="Hammerbacher A."/>
            <person name="Kikkert J.R."/>
            <person name="Li Y."/>
            <person name="Li H."/>
            <person name="Li K."/>
            <person name="Li Q."/>
            <person name="Liu X."/>
            <person name="Ma X."/>
            <person name="Naidoo K."/>
            <person name="Pethybridge S.J."/>
            <person name="Sun J."/>
            <person name="Steenkamp E.T."/>
            <person name="van der Nest M.A."/>
            <person name="van Wyk S."/>
            <person name="Wingfield M.J."/>
            <person name="Xiong C."/>
            <person name="Yue Q."/>
            <person name="Zhang X."/>
        </authorList>
    </citation>
    <scope>NUCLEOTIDE SEQUENCE [LARGE SCALE GENOMIC DNA]</scope>
    <source>
        <strain evidence="2 3">BP 5553</strain>
    </source>
</reference>
<feature type="region of interest" description="Disordered" evidence="1">
    <location>
        <begin position="94"/>
        <end position="128"/>
    </location>
</feature>
<keyword evidence="3" id="KW-1185">Reference proteome</keyword>
<accession>A0A370TJ18</accession>
<evidence type="ECO:0000256" key="1">
    <source>
        <dbReference type="SAM" id="MobiDB-lite"/>
    </source>
</evidence>
<evidence type="ECO:0000313" key="2">
    <source>
        <dbReference type="EMBL" id="RDL35346.1"/>
    </source>
</evidence>